<reference evidence="2" key="2">
    <citation type="submission" date="2015-01" db="EMBL/GenBank/DDBJ databases">
        <title>Evolutionary Origins and Diversification of the Mycorrhizal Mutualists.</title>
        <authorList>
            <consortium name="DOE Joint Genome Institute"/>
            <consortium name="Mycorrhizal Genomics Consortium"/>
            <person name="Kohler A."/>
            <person name="Kuo A."/>
            <person name="Nagy L.G."/>
            <person name="Floudas D."/>
            <person name="Copeland A."/>
            <person name="Barry K.W."/>
            <person name="Cichocki N."/>
            <person name="Veneault-Fourrey C."/>
            <person name="LaButti K."/>
            <person name="Lindquist E.A."/>
            <person name="Lipzen A."/>
            <person name="Lundell T."/>
            <person name="Morin E."/>
            <person name="Murat C."/>
            <person name="Riley R."/>
            <person name="Ohm R."/>
            <person name="Sun H."/>
            <person name="Tunlid A."/>
            <person name="Henrissat B."/>
            <person name="Grigoriev I.V."/>
            <person name="Hibbett D.S."/>
            <person name="Martin F."/>
        </authorList>
    </citation>
    <scope>NUCLEOTIDE SEQUENCE [LARGE SCALE GENOMIC DNA]</scope>
    <source>
        <strain evidence="2">Ve08.2h10</strain>
    </source>
</reference>
<gene>
    <name evidence="1" type="ORF">PAXRUDRAFT_21476</name>
</gene>
<dbReference type="AlphaFoldDB" id="A0A0D0D7G5"/>
<dbReference type="Proteomes" id="UP000054538">
    <property type="component" value="Unassembled WGS sequence"/>
</dbReference>
<evidence type="ECO:0000313" key="1">
    <source>
        <dbReference type="EMBL" id="KIK72885.1"/>
    </source>
</evidence>
<protein>
    <submittedName>
        <fullName evidence="1">Unplaced genomic scaffold scaffold_5514, whole genome shotgun sequence</fullName>
    </submittedName>
</protein>
<dbReference type="InParanoid" id="A0A0D0D7G5"/>
<dbReference type="STRING" id="930991.A0A0D0D7G5"/>
<name>A0A0D0D7G5_9AGAM</name>
<keyword evidence="2" id="KW-1185">Reference proteome</keyword>
<dbReference type="HOGENOM" id="CLU_2312866_0_0_1"/>
<evidence type="ECO:0000313" key="2">
    <source>
        <dbReference type="Proteomes" id="UP000054538"/>
    </source>
</evidence>
<reference evidence="1 2" key="1">
    <citation type="submission" date="2014-04" db="EMBL/GenBank/DDBJ databases">
        <authorList>
            <consortium name="DOE Joint Genome Institute"/>
            <person name="Kuo A."/>
            <person name="Kohler A."/>
            <person name="Jargeat P."/>
            <person name="Nagy L.G."/>
            <person name="Floudas D."/>
            <person name="Copeland A."/>
            <person name="Barry K.W."/>
            <person name="Cichocki N."/>
            <person name="Veneault-Fourrey C."/>
            <person name="LaButti K."/>
            <person name="Lindquist E.A."/>
            <person name="Lipzen A."/>
            <person name="Lundell T."/>
            <person name="Morin E."/>
            <person name="Murat C."/>
            <person name="Sun H."/>
            <person name="Tunlid A."/>
            <person name="Henrissat B."/>
            <person name="Grigoriev I.V."/>
            <person name="Hibbett D.S."/>
            <person name="Martin F."/>
            <person name="Nordberg H.P."/>
            <person name="Cantor M.N."/>
            <person name="Hua S.X."/>
        </authorList>
    </citation>
    <scope>NUCLEOTIDE SEQUENCE [LARGE SCALE GENOMIC DNA]</scope>
    <source>
        <strain evidence="1 2">Ve08.2h10</strain>
    </source>
</reference>
<dbReference type="OrthoDB" id="2624308at2759"/>
<sequence>REGNPSQFTQAAEARHDQPIYTLVDTLSGTLYYFTASRPPTVCLFTGREGGLGRFVLCSESCTINELHKETVVRMPSYIGRAMLLSDWVALGGVDDQNDH</sequence>
<accession>A0A0D0D7G5</accession>
<feature type="non-terminal residue" evidence="1">
    <location>
        <position position="1"/>
    </location>
</feature>
<organism evidence="1 2">
    <name type="scientific">Paxillus rubicundulus Ve08.2h10</name>
    <dbReference type="NCBI Taxonomy" id="930991"/>
    <lineage>
        <taxon>Eukaryota</taxon>
        <taxon>Fungi</taxon>
        <taxon>Dikarya</taxon>
        <taxon>Basidiomycota</taxon>
        <taxon>Agaricomycotina</taxon>
        <taxon>Agaricomycetes</taxon>
        <taxon>Agaricomycetidae</taxon>
        <taxon>Boletales</taxon>
        <taxon>Paxilineae</taxon>
        <taxon>Paxillaceae</taxon>
        <taxon>Paxillus</taxon>
    </lineage>
</organism>
<proteinExistence type="predicted"/>
<dbReference type="EMBL" id="KN830336">
    <property type="protein sequence ID" value="KIK72885.1"/>
    <property type="molecule type" value="Genomic_DNA"/>
</dbReference>